<dbReference type="OrthoDB" id="6250659at2759"/>
<dbReference type="EMBL" id="NIRI02000042">
    <property type="protein sequence ID" value="KAG5451895.1"/>
    <property type="molecule type" value="Genomic_DNA"/>
</dbReference>
<sequence length="242" mass="27742">METFKQRLVAIRNEENELRDKLTDIEEEIRSLKQSNDQLNGVIHGLQSNEKLLVLKLESGTARLRDMETKIAAHNLRHSTSEQGVKVLNAAEMNPESKEEDIESELNEKREEIRLLGSQYDEVVIHQQHLQTDVVKKEQKAKTLEKAVSELETQYSGLMKACDKAQAIEPQEEALDDLETRLRDLQRQLEMATDAYETSEREITRLDRLISKNKADLQKQQSANESLKKELDGIFSELGSAD</sequence>
<accession>A0A8T1MSP5</accession>
<evidence type="ECO:0000313" key="4">
    <source>
        <dbReference type="Proteomes" id="UP000286415"/>
    </source>
</evidence>
<keyword evidence="1 2" id="KW-0175">Coiled coil</keyword>
<dbReference type="Pfam" id="PF00261">
    <property type="entry name" value="Tropomyosin"/>
    <property type="match status" value="1"/>
</dbReference>
<dbReference type="InterPro" id="IPR000533">
    <property type="entry name" value="Tropomyosin"/>
</dbReference>
<proteinExistence type="predicted"/>
<name>A0A8T1MSP5_CLOSI</name>
<evidence type="ECO:0000256" key="1">
    <source>
        <dbReference type="ARBA" id="ARBA00023054"/>
    </source>
</evidence>
<reference evidence="3 4" key="1">
    <citation type="journal article" date="2018" name="Biotechnol. Adv.">
        <title>Improved genomic resources and new bioinformatic workflow for the carcinogenic parasite Clonorchis sinensis: Biotechnological implications.</title>
        <authorList>
            <person name="Wang D."/>
            <person name="Korhonen P.K."/>
            <person name="Gasser R.B."/>
            <person name="Young N.D."/>
        </authorList>
    </citation>
    <scope>NUCLEOTIDE SEQUENCE [LARGE SCALE GENOMIC DNA]</scope>
    <source>
        <strain evidence="3">Cs-k2</strain>
    </source>
</reference>
<evidence type="ECO:0000256" key="2">
    <source>
        <dbReference type="SAM" id="Coils"/>
    </source>
</evidence>
<dbReference type="AlphaFoldDB" id="A0A8T1MSP5"/>
<protein>
    <recommendedName>
        <fullName evidence="5">Tropomyosin</fullName>
    </recommendedName>
</protein>
<keyword evidence="4" id="KW-1185">Reference proteome</keyword>
<feature type="coiled-coil region" evidence="2">
    <location>
        <begin position="99"/>
        <end position="237"/>
    </location>
</feature>
<comment type="caution">
    <text evidence="3">The sequence shown here is derived from an EMBL/GenBank/DDBJ whole genome shotgun (WGS) entry which is preliminary data.</text>
</comment>
<reference evidence="3 4" key="2">
    <citation type="journal article" date="2021" name="Genomics">
        <title>High-quality reference genome for Clonorchis sinensis.</title>
        <authorList>
            <person name="Young N.D."/>
            <person name="Stroehlein A.J."/>
            <person name="Kinkar L."/>
            <person name="Wang T."/>
            <person name="Sohn W.M."/>
            <person name="Chang B.C.H."/>
            <person name="Kaur P."/>
            <person name="Weisz D."/>
            <person name="Dudchenko O."/>
            <person name="Aiden E.L."/>
            <person name="Korhonen P.K."/>
            <person name="Gasser R.B."/>
        </authorList>
    </citation>
    <scope>NUCLEOTIDE SEQUENCE [LARGE SCALE GENOMIC DNA]</scope>
    <source>
        <strain evidence="3">Cs-k2</strain>
    </source>
</reference>
<dbReference type="SUPFAM" id="SSF57997">
    <property type="entry name" value="Tropomyosin"/>
    <property type="match status" value="1"/>
</dbReference>
<dbReference type="Gene3D" id="1.20.5.170">
    <property type="match status" value="1"/>
</dbReference>
<organism evidence="3 4">
    <name type="scientific">Clonorchis sinensis</name>
    <name type="common">Chinese liver fluke</name>
    <dbReference type="NCBI Taxonomy" id="79923"/>
    <lineage>
        <taxon>Eukaryota</taxon>
        <taxon>Metazoa</taxon>
        <taxon>Spiralia</taxon>
        <taxon>Lophotrochozoa</taxon>
        <taxon>Platyhelminthes</taxon>
        <taxon>Trematoda</taxon>
        <taxon>Digenea</taxon>
        <taxon>Opisthorchiida</taxon>
        <taxon>Opisthorchiata</taxon>
        <taxon>Opisthorchiidae</taxon>
        <taxon>Clonorchis</taxon>
    </lineage>
</organism>
<feature type="coiled-coil region" evidence="2">
    <location>
        <begin position="1"/>
        <end position="42"/>
    </location>
</feature>
<evidence type="ECO:0000313" key="3">
    <source>
        <dbReference type="EMBL" id="KAG5451895.1"/>
    </source>
</evidence>
<evidence type="ECO:0008006" key="5">
    <source>
        <dbReference type="Google" id="ProtNLM"/>
    </source>
</evidence>
<dbReference type="Proteomes" id="UP000286415">
    <property type="component" value="Unassembled WGS sequence"/>
</dbReference>
<gene>
    <name evidence="3" type="ORF">CSKR_203994</name>
</gene>